<keyword evidence="1 6" id="KW-0963">Cytoplasm</keyword>
<comment type="catalytic activity">
    <reaction evidence="6">
        <text>adenosine(1618) in 23S rRNA + S-adenosyl-L-methionine = N(6)-methyladenosine(1618) in 23S rRNA + S-adenosyl-L-homocysteine + H(+)</text>
        <dbReference type="Rhea" id="RHEA:16497"/>
        <dbReference type="Rhea" id="RHEA-COMP:10229"/>
        <dbReference type="Rhea" id="RHEA-COMP:10231"/>
        <dbReference type="ChEBI" id="CHEBI:15378"/>
        <dbReference type="ChEBI" id="CHEBI:57856"/>
        <dbReference type="ChEBI" id="CHEBI:59789"/>
        <dbReference type="ChEBI" id="CHEBI:74411"/>
        <dbReference type="ChEBI" id="CHEBI:74449"/>
        <dbReference type="EC" id="2.1.1.181"/>
    </reaction>
</comment>
<dbReference type="HAMAP" id="MF_01848">
    <property type="entry name" value="23SrRNA_methyltr_F"/>
    <property type="match status" value="1"/>
</dbReference>
<dbReference type="AlphaFoldDB" id="A0A501X148"/>
<dbReference type="InterPro" id="IPR029063">
    <property type="entry name" value="SAM-dependent_MTases_sf"/>
</dbReference>
<keyword evidence="5 6" id="KW-0949">S-adenosyl-L-methionine</keyword>
<gene>
    <name evidence="6 7" type="primary">rlmF</name>
    <name evidence="7" type="ORF">FJM67_05385</name>
</gene>
<evidence type="ECO:0000256" key="2">
    <source>
        <dbReference type="ARBA" id="ARBA00022552"/>
    </source>
</evidence>
<evidence type="ECO:0000256" key="4">
    <source>
        <dbReference type="ARBA" id="ARBA00022679"/>
    </source>
</evidence>
<dbReference type="EMBL" id="VFRR01000007">
    <property type="protein sequence ID" value="TPE54171.1"/>
    <property type="molecule type" value="Genomic_DNA"/>
</dbReference>
<evidence type="ECO:0000256" key="1">
    <source>
        <dbReference type="ARBA" id="ARBA00022490"/>
    </source>
</evidence>
<dbReference type="SUPFAM" id="SSF53335">
    <property type="entry name" value="S-adenosyl-L-methionine-dependent methyltransferases"/>
    <property type="match status" value="1"/>
</dbReference>
<comment type="caution">
    <text evidence="7">The sequence shown here is derived from an EMBL/GenBank/DDBJ whole genome shotgun (WGS) entry which is preliminary data.</text>
</comment>
<dbReference type="PIRSF" id="PIRSF029038">
    <property type="entry name" value="Mtase_YbiN_prd"/>
    <property type="match status" value="1"/>
</dbReference>
<evidence type="ECO:0000256" key="6">
    <source>
        <dbReference type="HAMAP-Rule" id="MF_01848"/>
    </source>
</evidence>
<keyword evidence="8" id="KW-1185">Reference proteome</keyword>
<dbReference type="EC" id="2.1.1.181" evidence="6"/>
<dbReference type="GO" id="GO:0005737">
    <property type="term" value="C:cytoplasm"/>
    <property type="evidence" value="ECO:0007669"/>
    <property type="project" value="UniProtKB-SubCell"/>
</dbReference>
<keyword evidence="4 6" id="KW-0808">Transferase</keyword>
<keyword evidence="3 6" id="KW-0489">Methyltransferase</keyword>
<evidence type="ECO:0000313" key="8">
    <source>
        <dbReference type="Proteomes" id="UP000315901"/>
    </source>
</evidence>
<dbReference type="Gene3D" id="3.40.50.150">
    <property type="entry name" value="Vaccinia Virus protein VP39"/>
    <property type="match status" value="1"/>
</dbReference>
<dbReference type="GO" id="GO:0070475">
    <property type="term" value="P:rRNA base methylation"/>
    <property type="evidence" value="ECO:0007669"/>
    <property type="project" value="TreeGrafter"/>
</dbReference>
<reference evidence="7 8" key="1">
    <citation type="submission" date="2019-06" db="EMBL/GenBank/DDBJ databases">
        <title>A novel bacterium of genus Marinomonas, isolated from coastal sand.</title>
        <authorList>
            <person name="Huang H."/>
            <person name="Mo K."/>
            <person name="Hu Y."/>
        </authorList>
    </citation>
    <scope>NUCLEOTIDE SEQUENCE [LARGE SCALE GENOMIC DNA]</scope>
    <source>
        <strain evidence="7 8">HB171799</strain>
    </source>
</reference>
<comment type="similarity">
    <text evidence="6">Belongs to the methyltransferase superfamily. METTL16/RlmF family.</text>
</comment>
<dbReference type="PANTHER" id="PTHR13393">
    <property type="entry name" value="SAM-DEPENDENT METHYLTRANSFERASE"/>
    <property type="match status" value="1"/>
</dbReference>
<dbReference type="InterPro" id="IPR016909">
    <property type="entry name" value="rRNA_lsu_MeTfrase_F"/>
</dbReference>
<name>A0A501X148_9GAMM</name>
<dbReference type="Pfam" id="PF05971">
    <property type="entry name" value="Methyltransf_10"/>
    <property type="match status" value="1"/>
</dbReference>
<dbReference type="OrthoDB" id="1115728at2"/>
<dbReference type="CDD" id="cd02440">
    <property type="entry name" value="AdoMet_MTases"/>
    <property type="match status" value="1"/>
</dbReference>
<organism evidence="7 8">
    <name type="scientific">Maribrevibacterium harenarium</name>
    <dbReference type="NCBI Taxonomy" id="2589817"/>
    <lineage>
        <taxon>Bacteria</taxon>
        <taxon>Pseudomonadati</taxon>
        <taxon>Pseudomonadota</taxon>
        <taxon>Gammaproteobacteria</taxon>
        <taxon>Oceanospirillales</taxon>
        <taxon>Oceanospirillaceae</taxon>
        <taxon>Maribrevibacterium</taxon>
    </lineage>
</organism>
<dbReference type="Proteomes" id="UP000315901">
    <property type="component" value="Unassembled WGS sequence"/>
</dbReference>
<sequence length="324" mass="36506">MKNHKGRTAKGKEKLRLHPRNPHRARYNFPLLADSCPELAPFVKTNQYGNQTIDFADPNAVKALNKALLNHFYGVTFWDIPEGYLCPPIPGRADYIHYLADLLADSNGGHIPRGKQVRVLDVGTGANCVYPIVATKEYGWHLVGSDVNPIAIGAASAILQANASLKKRIQLRQQTDESHIFQGVWENDDYFDLTLCNPPFHASEATMASENRRKWRGLKGDDTAEVTLNFGGQSKELWCDGGEVGFLLRMIDESVPVGQRCLWFTSLVARKDNLAPLQQRLQQVGAKQVRIIEMAQGQKISRFIAWSFFDNAEQQAWCQLRWKS</sequence>
<evidence type="ECO:0000256" key="3">
    <source>
        <dbReference type="ARBA" id="ARBA00022603"/>
    </source>
</evidence>
<evidence type="ECO:0000313" key="7">
    <source>
        <dbReference type="EMBL" id="TPE54171.1"/>
    </source>
</evidence>
<dbReference type="NCBIfam" id="NF008725">
    <property type="entry name" value="PRK11727.1"/>
    <property type="match status" value="1"/>
</dbReference>
<comment type="function">
    <text evidence="6">Specifically methylates the adenine in position 1618 of 23S rRNA.</text>
</comment>
<dbReference type="InterPro" id="IPR010286">
    <property type="entry name" value="METTL16/RlmF"/>
</dbReference>
<dbReference type="PANTHER" id="PTHR13393:SF0">
    <property type="entry name" value="RNA N6-ADENOSINE-METHYLTRANSFERASE METTL16"/>
    <property type="match status" value="1"/>
</dbReference>
<keyword evidence="2 6" id="KW-0698">rRNA processing</keyword>
<accession>A0A501X148</accession>
<evidence type="ECO:0000256" key="5">
    <source>
        <dbReference type="ARBA" id="ARBA00022691"/>
    </source>
</evidence>
<comment type="subcellular location">
    <subcellularLocation>
        <location evidence="6">Cytoplasm</location>
    </subcellularLocation>
</comment>
<proteinExistence type="inferred from homology"/>
<protein>
    <recommendedName>
        <fullName evidence="6">Ribosomal RNA large subunit methyltransferase F</fullName>
        <ecNumber evidence="6">2.1.1.181</ecNumber>
    </recommendedName>
    <alternativeName>
        <fullName evidence="6">23S rRNA mA1618 methyltransferase</fullName>
    </alternativeName>
    <alternativeName>
        <fullName evidence="6">rRNA adenine N-6-methyltransferase</fullName>
    </alternativeName>
</protein>
<dbReference type="GO" id="GO:0052907">
    <property type="term" value="F:23S rRNA (adenine(1618)-N(6))-methyltransferase activity"/>
    <property type="evidence" value="ECO:0007669"/>
    <property type="project" value="UniProtKB-EC"/>
</dbReference>